<keyword evidence="2" id="KW-0472">Membrane</keyword>
<feature type="region of interest" description="Disordered" evidence="1">
    <location>
        <begin position="64"/>
        <end position="107"/>
    </location>
</feature>
<feature type="transmembrane region" description="Helical" evidence="2">
    <location>
        <begin position="39"/>
        <end position="60"/>
    </location>
</feature>
<keyword evidence="2" id="KW-1133">Transmembrane helix</keyword>
<dbReference type="InterPro" id="IPR036680">
    <property type="entry name" value="SPOR-like_sf"/>
</dbReference>
<proteinExistence type="predicted"/>
<dbReference type="InterPro" id="IPR007730">
    <property type="entry name" value="SPOR-like_dom"/>
</dbReference>
<dbReference type="eggNOG" id="COG3087">
    <property type="taxonomic scope" value="Bacteria"/>
</dbReference>
<reference evidence="4 5" key="1">
    <citation type="submission" date="2017-01" db="EMBL/GenBank/DDBJ databases">
        <authorList>
            <person name="Mah S.A."/>
            <person name="Swanson W.J."/>
            <person name="Moy G.W."/>
            <person name="Vacquier V.D."/>
        </authorList>
    </citation>
    <scope>NUCLEOTIDE SEQUENCE [LARGE SCALE GENOMIC DNA]</scope>
    <source>
        <strain evidence="4 5">DSM 7027</strain>
    </source>
</reference>
<evidence type="ECO:0000313" key="5">
    <source>
        <dbReference type="Proteomes" id="UP000186895"/>
    </source>
</evidence>
<dbReference type="Pfam" id="PF05036">
    <property type="entry name" value="SPOR"/>
    <property type="match status" value="1"/>
</dbReference>
<sequence length="215" mass="23619">MAKQDYARKRRGGNSASRAQPRKAAPKKAAPPPPRRKPWGLILFTPLVLGGLGFLLYTLLQTPPQPSTATTPKVEKVAPKPAPKPAAKPVAKAEPEPAPAAEEPKQSKFEFYEMLPKTEVVAPKVDVYKSTPKDAKMEHRYLLQAGSFRNKSDAESMRAKLILQGLPGVKVDQSSGSSGIWYRVRLGPFDNKTAMNKARNKLGKLSILPMQIRID</sequence>
<evidence type="ECO:0000259" key="3">
    <source>
        <dbReference type="PROSITE" id="PS51724"/>
    </source>
</evidence>
<keyword evidence="4" id="KW-0131">Cell cycle</keyword>
<keyword evidence="5" id="KW-1185">Reference proteome</keyword>
<dbReference type="PANTHER" id="PTHR38687">
    <property type="entry name" value="CELL DIVISION PROTEIN DEDD-RELATED"/>
    <property type="match status" value="1"/>
</dbReference>
<dbReference type="Proteomes" id="UP000186895">
    <property type="component" value="Unassembled WGS sequence"/>
</dbReference>
<dbReference type="Gene3D" id="3.30.70.1070">
    <property type="entry name" value="Sporulation related repeat"/>
    <property type="match status" value="1"/>
</dbReference>
<dbReference type="InterPro" id="IPR052521">
    <property type="entry name" value="Cell_div_SPOR-domain"/>
</dbReference>
<dbReference type="EMBL" id="FTMN01000010">
    <property type="protein sequence ID" value="SIQ88499.1"/>
    <property type="molecule type" value="Genomic_DNA"/>
</dbReference>
<keyword evidence="2" id="KW-0812">Transmembrane</keyword>
<name>A0A1N6WEC9_9GAMM</name>
<dbReference type="GO" id="GO:0042834">
    <property type="term" value="F:peptidoglycan binding"/>
    <property type="evidence" value="ECO:0007669"/>
    <property type="project" value="InterPro"/>
</dbReference>
<dbReference type="PROSITE" id="PS51724">
    <property type="entry name" value="SPOR"/>
    <property type="match status" value="1"/>
</dbReference>
<keyword evidence="4" id="KW-0132">Cell division</keyword>
<accession>A0A1N6WEC9</accession>
<gene>
    <name evidence="4" type="ORF">SAMN05421647_110111</name>
</gene>
<dbReference type="RefSeq" id="WP_076465342.1">
    <property type="nucleotide sequence ID" value="NZ_FTMN01000010.1"/>
</dbReference>
<protein>
    <submittedName>
        <fullName evidence="4">Cell division protein FtsN</fullName>
    </submittedName>
</protein>
<dbReference type="AlphaFoldDB" id="A0A1N6WEC9"/>
<evidence type="ECO:0000313" key="4">
    <source>
        <dbReference type="EMBL" id="SIQ88499.1"/>
    </source>
</evidence>
<dbReference type="GO" id="GO:0051301">
    <property type="term" value="P:cell division"/>
    <property type="evidence" value="ECO:0007669"/>
    <property type="project" value="UniProtKB-KW"/>
</dbReference>
<dbReference type="SUPFAM" id="SSF110997">
    <property type="entry name" value="Sporulation related repeat"/>
    <property type="match status" value="1"/>
</dbReference>
<dbReference type="STRING" id="49186.SAMN05421647_110111"/>
<evidence type="ECO:0000256" key="1">
    <source>
        <dbReference type="SAM" id="MobiDB-lite"/>
    </source>
</evidence>
<organism evidence="4 5">
    <name type="scientific">Marinobacterium stanieri</name>
    <dbReference type="NCBI Taxonomy" id="49186"/>
    <lineage>
        <taxon>Bacteria</taxon>
        <taxon>Pseudomonadati</taxon>
        <taxon>Pseudomonadota</taxon>
        <taxon>Gammaproteobacteria</taxon>
        <taxon>Oceanospirillales</taxon>
        <taxon>Oceanospirillaceae</taxon>
        <taxon>Marinobacterium</taxon>
    </lineage>
</organism>
<feature type="domain" description="SPOR" evidence="3">
    <location>
        <begin position="135"/>
        <end position="215"/>
    </location>
</feature>
<feature type="region of interest" description="Disordered" evidence="1">
    <location>
        <begin position="1"/>
        <end position="39"/>
    </location>
</feature>
<evidence type="ECO:0000256" key="2">
    <source>
        <dbReference type="SAM" id="Phobius"/>
    </source>
</evidence>